<feature type="domain" description="PAS" evidence="1">
    <location>
        <begin position="24"/>
        <end position="75"/>
    </location>
</feature>
<reference evidence="2 3" key="1">
    <citation type="submission" date="2014-02" db="EMBL/GenBank/DDBJ databases">
        <title>The small core and large imbalanced accessory genome model reveals a collaborative survival strategy of Sorangium cellulosum strains in nature.</title>
        <authorList>
            <person name="Han K."/>
            <person name="Peng R."/>
            <person name="Blom J."/>
            <person name="Li Y.-Z."/>
        </authorList>
    </citation>
    <scope>NUCLEOTIDE SEQUENCE [LARGE SCALE GENOMIC DNA]</scope>
    <source>
        <strain evidence="2 3">So0157-25</strain>
    </source>
</reference>
<dbReference type="PROSITE" id="PS50112">
    <property type="entry name" value="PAS"/>
    <property type="match status" value="1"/>
</dbReference>
<evidence type="ECO:0000313" key="2">
    <source>
        <dbReference type="EMBL" id="KYF59433.1"/>
    </source>
</evidence>
<dbReference type="Gene3D" id="3.30.450.20">
    <property type="entry name" value="PAS domain"/>
    <property type="match status" value="1"/>
</dbReference>
<protein>
    <recommendedName>
        <fullName evidence="1">PAS domain-containing protein</fullName>
    </recommendedName>
</protein>
<gene>
    <name evidence="2" type="ORF">BE08_35390</name>
</gene>
<organism evidence="2 3">
    <name type="scientific">Sorangium cellulosum</name>
    <name type="common">Polyangium cellulosum</name>
    <dbReference type="NCBI Taxonomy" id="56"/>
    <lineage>
        <taxon>Bacteria</taxon>
        <taxon>Pseudomonadati</taxon>
        <taxon>Myxococcota</taxon>
        <taxon>Polyangia</taxon>
        <taxon>Polyangiales</taxon>
        <taxon>Polyangiaceae</taxon>
        <taxon>Sorangium</taxon>
    </lineage>
</organism>
<evidence type="ECO:0000313" key="3">
    <source>
        <dbReference type="Proteomes" id="UP000075420"/>
    </source>
</evidence>
<name>A0A150PV28_SORCE</name>
<dbReference type="InterPro" id="IPR035965">
    <property type="entry name" value="PAS-like_dom_sf"/>
</dbReference>
<evidence type="ECO:0000259" key="1">
    <source>
        <dbReference type="PROSITE" id="PS50112"/>
    </source>
</evidence>
<dbReference type="Proteomes" id="UP000075420">
    <property type="component" value="Unassembled WGS sequence"/>
</dbReference>
<dbReference type="SUPFAM" id="SSF55785">
    <property type="entry name" value="PYP-like sensor domain (PAS domain)"/>
    <property type="match status" value="1"/>
</dbReference>
<dbReference type="InterPro" id="IPR000014">
    <property type="entry name" value="PAS"/>
</dbReference>
<accession>A0A150PV28</accession>
<dbReference type="NCBIfam" id="TIGR00229">
    <property type="entry name" value="sensory_box"/>
    <property type="match status" value="1"/>
</dbReference>
<comment type="caution">
    <text evidence="2">The sequence shown here is derived from an EMBL/GenBank/DDBJ whole genome shotgun (WGS) entry which is preliminary data.</text>
</comment>
<dbReference type="InterPro" id="IPR013656">
    <property type="entry name" value="PAS_4"/>
</dbReference>
<sequence>MTEAGRSATGAESQDEPEARRGEAELLLRAILDHLPITVARYDREGVFTFQDGKGLELIGVKSGEFIGKNVLEIYGDHQEGVDDLRRGLAGEASQSVHEALGIVFETWFIPVRDGRGEPDGLVCVTLDASASRQREIELQNKLDMIERQQKASRTSSI</sequence>
<proteinExistence type="predicted"/>
<dbReference type="EMBL" id="JELY01000427">
    <property type="protein sequence ID" value="KYF59433.1"/>
    <property type="molecule type" value="Genomic_DNA"/>
</dbReference>
<dbReference type="Pfam" id="PF08448">
    <property type="entry name" value="PAS_4"/>
    <property type="match status" value="1"/>
</dbReference>
<dbReference type="AlphaFoldDB" id="A0A150PV28"/>